<reference evidence="1 2" key="1">
    <citation type="journal article" date="2007" name="Nature">
        <title>Evolution of genes and genomes on the Drosophila phylogeny.</title>
        <authorList>
            <consortium name="Drosophila 12 Genomes Consortium"/>
            <person name="Clark A.G."/>
            <person name="Eisen M.B."/>
            <person name="Smith D.R."/>
            <person name="Bergman C.M."/>
            <person name="Oliver B."/>
            <person name="Markow T.A."/>
            <person name="Kaufman T.C."/>
            <person name="Kellis M."/>
            <person name="Gelbart W."/>
            <person name="Iyer V.N."/>
            <person name="Pollard D.A."/>
            <person name="Sackton T.B."/>
            <person name="Larracuente A.M."/>
            <person name="Singh N.D."/>
            <person name="Abad J.P."/>
            <person name="Abt D.N."/>
            <person name="Adryan B."/>
            <person name="Aguade M."/>
            <person name="Akashi H."/>
            <person name="Anderson W.W."/>
            <person name="Aquadro C.F."/>
            <person name="Ardell D.H."/>
            <person name="Arguello R."/>
            <person name="Artieri C.G."/>
            <person name="Barbash D.A."/>
            <person name="Barker D."/>
            <person name="Barsanti P."/>
            <person name="Batterham P."/>
            <person name="Batzoglou S."/>
            <person name="Begun D."/>
            <person name="Bhutkar A."/>
            <person name="Blanco E."/>
            <person name="Bosak S.A."/>
            <person name="Bradley R.K."/>
            <person name="Brand A.D."/>
            <person name="Brent M.R."/>
            <person name="Brooks A.N."/>
            <person name="Brown R.H."/>
            <person name="Butlin R.K."/>
            <person name="Caggese C."/>
            <person name="Calvi B.R."/>
            <person name="Bernardo de Carvalho A."/>
            <person name="Caspi A."/>
            <person name="Castrezana S."/>
            <person name="Celniker S.E."/>
            <person name="Chang J.L."/>
            <person name="Chapple C."/>
            <person name="Chatterji S."/>
            <person name="Chinwalla A."/>
            <person name="Civetta A."/>
            <person name="Clifton S.W."/>
            <person name="Comeron J.M."/>
            <person name="Costello J.C."/>
            <person name="Coyne J.A."/>
            <person name="Daub J."/>
            <person name="David R.G."/>
            <person name="Delcher A.L."/>
            <person name="Delehaunty K."/>
            <person name="Do C.B."/>
            <person name="Ebling H."/>
            <person name="Edwards K."/>
            <person name="Eickbush T."/>
            <person name="Evans J.D."/>
            <person name="Filipski A."/>
            <person name="Findeiss S."/>
            <person name="Freyhult E."/>
            <person name="Fulton L."/>
            <person name="Fulton R."/>
            <person name="Garcia A.C."/>
            <person name="Gardiner A."/>
            <person name="Garfield D.A."/>
            <person name="Garvin B.E."/>
            <person name="Gibson G."/>
            <person name="Gilbert D."/>
            <person name="Gnerre S."/>
            <person name="Godfrey J."/>
            <person name="Good R."/>
            <person name="Gotea V."/>
            <person name="Gravely B."/>
            <person name="Greenberg A.J."/>
            <person name="Griffiths-Jones S."/>
            <person name="Gross S."/>
            <person name="Guigo R."/>
            <person name="Gustafson E.A."/>
            <person name="Haerty W."/>
            <person name="Hahn M.W."/>
            <person name="Halligan D.L."/>
            <person name="Halpern A.L."/>
            <person name="Halter G.M."/>
            <person name="Han M.V."/>
            <person name="Heger A."/>
            <person name="Hillier L."/>
            <person name="Hinrichs A.S."/>
            <person name="Holmes I."/>
            <person name="Hoskins R.A."/>
            <person name="Hubisz M.J."/>
            <person name="Hultmark D."/>
            <person name="Huntley M.A."/>
            <person name="Jaffe D.B."/>
            <person name="Jagadeeshan S."/>
            <person name="Jeck W.R."/>
            <person name="Johnson J."/>
            <person name="Jones C.D."/>
            <person name="Jordan W.C."/>
            <person name="Karpen G.H."/>
            <person name="Kataoka E."/>
            <person name="Keightley P.D."/>
            <person name="Kheradpour P."/>
            <person name="Kirkness E.F."/>
            <person name="Koerich L.B."/>
            <person name="Kristiansen K."/>
            <person name="Kudrna D."/>
            <person name="Kulathinal R.J."/>
            <person name="Kumar S."/>
            <person name="Kwok R."/>
            <person name="Lander E."/>
            <person name="Langley C.H."/>
            <person name="Lapoint R."/>
            <person name="Lazzaro B.P."/>
            <person name="Lee S.J."/>
            <person name="Levesque L."/>
            <person name="Li R."/>
            <person name="Lin C.F."/>
            <person name="Lin M.F."/>
            <person name="Lindblad-Toh K."/>
            <person name="Llopart A."/>
            <person name="Long M."/>
            <person name="Low L."/>
            <person name="Lozovsky E."/>
            <person name="Lu J."/>
            <person name="Luo M."/>
            <person name="Machado C.A."/>
            <person name="Makalowski W."/>
            <person name="Marzo M."/>
            <person name="Matsuda M."/>
            <person name="Matzkin L."/>
            <person name="McAllister B."/>
            <person name="McBride C.S."/>
            <person name="McKernan B."/>
            <person name="McKernan K."/>
            <person name="Mendez-Lago M."/>
            <person name="Minx P."/>
            <person name="Mollenhauer M.U."/>
            <person name="Montooth K."/>
            <person name="Mount S.M."/>
            <person name="Mu X."/>
            <person name="Myers E."/>
            <person name="Negre B."/>
            <person name="Newfeld S."/>
            <person name="Nielsen R."/>
            <person name="Noor M.A."/>
            <person name="O'Grady P."/>
            <person name="Pachter L."/>
            <person name="Papaceit M."/>
            <person name="Parisi M.J."/>
            <person name="Parisi M."/>
            <person name="Parts L."/>
            <person name="Pedersen J.S."/>
            <person name="Pesole G."/>
            <person name="Phillippy A.M."/>
            <person name="Ponting C.P."/>
            <person name="Pop M."/>
            <person name="Porcelli D."/>
            <person name="Powell J.R."/>
            <person name="Prohaska S."/>
            <person name="Pruitt K."/>
            <person name="Puig M."/>
            <person name="Quesneville H."/>
            <person name="Ram K.R."/>
            <person name="Rand D."/>
            <person name="Rasmussen M.D."/>
            <person name="Reed L.K."/>
            <person name="Reenan R."/>
            <person name="Reily A."/>
            <person name="Remington K.A."/>
            <person name="Rieger T.T."/>
            <person name="Ritchie M.G."/>
            <person name="Robin C."/>
            <person name="Rogers Y.H."/>
            <person name="Rohde C."/>
            <person name="Rozas J."/>
            <person name="Rubenfield M.J."/>
            <person name="Ruiz A."/>
            <person name="Russo S."/>
            <person name="Salzberg S.L."/>
            <person name="Sanchez-Gracia A."/>
            <person name="Saranga D.J."/>
            <person name="Sato H."/>
            <person name="Schaeffer S.W."/>
            <person name="Schatz M.C."/>
            <person name="Schlenke T."/>
            <person name="Schwartz R."/>
            <person name="Segarra C."/>
            <person name="Singh R.S."/>
            <person name="Sirot L."/>
            <person name="Sirota M."/>
            <person name="Sisneros N.B."/>
            <person name="Smith C.D."/>
            <person name="Smith T.F."/>
            <person name="Spieth J."/>
            <person name="Stage D.E."/>
            <person name="Stark A."/>
            <person name="Stephan W."/>
            <person name="Strausberg R.L."/>
            <person name="Strempel S."/>
            <person name="Sturgill D."/>
            <person name="Sutton G."/>
            <person name="Sutton G.G."/>
            <person name="Tao W."/>
            <person name="Teichmann S."/>
            <person name="Tobari Y.N."/>
            <person name="Tomimura Y."/>
            <person name="Tsolas J.M."/>
            <person name="Valente V.L."/>
            <person name="Venter E."/>
            <person name="Venter J.C."/>
            <person name="Vicario S."/>
            <person name="Vieira F.G."/>
            <person name="Vilella A.J."/>
            <person name="Villasante A."/>
            <person name="Walenz B."/>
            <person name="Wang J."/>
            <person name="Wasserman M."/>
            <person name="Watts T."/>
            <person name="Wilson D."/>
            <person name="Wilson R.K."/>
            <person name="Wing R.A."/>
            <person name="Wolfner M.F."/>
            <person name="Wong A."/>
            <person name="Wong G.K."/>
            <person name="Wu C.I."/>
            <person name="Wu G."/>
            <person name="Yamamoto D."/>
            <person name="Yang H.P."/>
            <person name="Yang S.P."/>
            <person name="Yorke J.A."/>
            <person name="Yoshida K."/>
            <person name="Zdobnov E."/>
            <person name="Zhang P."/>
            <person name="Zhang Y."/>
            <person name="Zimin A.V."/>
            <person name="Baldwin J."/>
            <person name="Abdouelleil A."/>
            <person name="Abdulkadir J."/>
            <person name="Abebe A."/>
            <person name="Abera B."/>
            <person name="Abreu J."/>
            <person name="Acer S.C."/>
            <person name="Aftuck L."/>
            <person name="Alexander A."/>
            <person name="An P."/>
            <person name="Anderson E."/>
            <person name="Anderson S."/>
            <person name="Arachi H."/>
            <person name="Azer M."/>
            <person name="Bachantsang P."/>
            <person name="Barry A."/>
            <person name="Bayul T."/>
            <person name="Berlin A."/>
            <person name="Bessette D."/>
            <person name="Bloom T."/>
            <person name="Blye J."/>
            <person name="Boguslavskiy L."/>
            <person name="Bonnet C."/>
            <person name="Boukhgalter B."/>
            <person name="Bourzgui I."/>
            <person name="Brown A."/>
            <person name="Cahill P."/>
            <person name="Channer S."/>
            <person name="Cheshatsang Y."/>
            <person name="Chuda L."/>
            <person name="Citroen M."/>
            <person name="Collymore A."/>
            <person name="Cooke P."/>
            <person name="Costello M."/>
            <person name="D'Aco K."/>
            <person name="Daza R."/>
            <person name="De Haan G."/>
            <person name="DeGray S."/>
            <person name="DeMaso C."/>
            <person name="Dhargay N."/>
            <person name="Dooley K."/>
            <person name="Dooley E."/>
            <person name="Doricent M."/>
            <person name="Dorje P."/>
            <person name="Dorjee K."/>
            <person name="Dupes A."/>
            <person name="Elong R."/>
            <person name="Falk J."/>
            <person name="Farina A."/>
            <person name="Faro S."/>
            <person name="Ferguson D."/>
            <person name="Fisher S."/>
            <person name="Foley C.D."/>
            <person name="Franke A."/>
            <person name="Friedrich D."/>
            <person name="Gadbois L."/>
            <person name="Gearin G."/>
            <person name="Gearin C.R."/>
            <person name="Giannoukos G."/>
            <person name="Goode T."/>
            <person name="Graham J."/>
            <person name="Grandbois E."/>
            <person name="Grewal S."/>
            <person name="Gyaltsen K."/>
            <person name="Hafez N."/>
            <person name="Hagos B."/>
            <person name="Hall J."/>
            <person name="Henson C."/>
            <person name="Hollinger A."/>
            <person name="Honan T."/>
            <person name="Huard M.D."/>
            <person name="Hughes L."/>
            <person name="Hurhula B."/>
            <person name="Husby M.E."/>
            <person name="Kamat A."/>
            <person name="Kanga B."/>
            <person name="Kashin S."/>
            <person name="Khazanovich D."/>
            <person name="Kisner P."/>
            <person name="Lance K."/>
            <person name="Lara M."/>
            <person name="Lee W."/>
            <person name="Lennon N."/>
            <person name="Letendre F."/>
            <person name="LeVine R."/>
            <person name="Lipovsky A."/>
            <person name="Liu X."/>
            <person name="Liu J."/>
            <person name="Liu S."/>
            <person name="Lokyitsang T."/>
            <person name="Lokyitsang Y."/>
            <person name="Lubonja R."/>
            <person name="Lui A."/>
            <person name="MacDonald P."/>
            <person name="Magnisalis V."/>
            <person name="Maru K."/>
            <person name="Matthews C."/>
            <person name="McCusker W."/>
            <person name="McDonough S."/>
            <person name="Mehta T."/>
            <person name="Meldrim J."/>
            <person name="Meneus L."/>
            <person name="Mihai O."/>
            <person name="Mihalev A."/>
            <person name="Mihova T."/>
            <person name="Mittelman R."/>
            <person name="Mlenga V."/>
            <person name="Montmayeur A."/>
            <person name="Mulrain L."/>
            <person name="Navidi A."/>
            <person name="Naylor J."/>
            <person name="Negash T."/>
            <person name="Nguyen T."/>
            <person name="Nguyen N."/>
            <person name="Nicol R."/>
            <person name="Norbu C."/>
            <person name="Norbu N."/>
            <person name="Novod N."/>
            <person name="O'Neill B."/>
            <person name="Osman S."/>
            <person name="Markiewicz E."/>
            <person name="Oyono O.L."/>
            <person name="Patti C."/>
            <person name="Phunkhang P."/>
            <person name="Pierre F."/>
            <person name="Priest M."/>
            <person name="Raghuraman S."/>
            <person name="Rege F."/>
            <person name="Reyes R."/>
            <person name="Rise C."/>
            <person name="Rogov P."/>
            <person name="Ross K."/>
            <person name="Ryan E."/>
            <person name="Settipalli S."/>
            <person name="Shea T."/>
            <person name="Sherpa N."/>
            <person name="Shi L."/>
            <person name="Shih D."/>
            <person name="Sparrow T."/>
            <person name="Spaulding J."/>
            <person name="Stalker J."/>
            <person name="Stange-Thomann N."/>
            <person name="Stavropoulos S."/>
            <person name="Stone C."/>
            <person name="Strader C."/>
            <person name="Tesfaye S."/>
            <person name="Thomson T."/>
            <person name="Thoulutsang Y."/>
            <person name="Thoulutsang D."/>
            <person name="Topham K."/>
            <person name="Topping I."/>
            <person name="Tsamla T."/>
            <person name="Vassiliev H."/>
            <person name="Vo A."/>
            <person name="Wangchuk T."/>
            <person name="Wangdi T."/>
            <person name="Weiand M."/>
            <person name="Wilkinson J."/>
            <person name="Wilson A."/>
            <person name="Yadav S."/>
            <person name="Young G."/>
            <person name="Yu Q."/>
            <person name="Zembek L."/>
            <person name="Zhong D."/>
            <person name="Zimmer A."/>
            <person name="Zwirko Z."/>
            <person name="Jaffe D.B."/>
            <person name="Alvarez P."/>
            <person name="Brockman W."/>
            <person name="Butler J."/>
            <person name="Chin C."/>
            <person name="Gnerre S."/>
            <person name="Grabherr M."/>
            <person name="Kleber M."/>
            <person name="Mauceli E."/>
            <person name="MacCallum I."/>
        </authorList>
    </citation>
    <scope>NUCLEOTIDE SEQUENCE [LARGE SCALE GENOMIC DNA]</scope>
    <source>
        <strain evidence="2">MSH-3 / Tucson 14011-0111.49</strain>
    </source>
</reference>
<evidence type="ECO:0000313" key="2">
    <source>
        <dbReference type="Proteomes" id="UP000008744"/>
    </source>
</evidence>
<dbReference type="Proteomes" id="UP000008744">
    <property type="component" value="Unassembled WGS sequence"/>
</dbReference>
<evidence type="ECO:0000313" key="1">
    <source>
        <dbReference type="EMBL" id="EDW31744.1"/>
    </source>
</evidence>
<gene>
    <name evidence="1" type="primary">Dper\GL10791</name>
    <name evidence="1" type="ORF">Dper_GL10791</name>
</gene>
<organism evidence="2">
    <name type="scientific">Drosophila persimilis</name>
    <name type="common">Fruit fly</name>
    <dbReference type="NCBI Taxonomy" id="7234"/>
    <lineage>
        <taxon>Eukaryota</taxon>
        <taxon>Metazoa</taxon>
        <taxon>Ecdysozoa</taxon>
        <taxon>Arthropoda</taxon>
        <taxon>Hexapoda</taxon>
        <taxon>Insecta</taxon>
        <taxon>Pterygota</taxon>
        <taxon>Neoptera</taxon>
        <taxon>Endopterygota</taxon>
        <taxon>Diptera</taxon>
        <taxon>Brachycera</taxon>
        <taxon>Muscomorpha</taxon>
        <taxon>Ephydroidea</taxon>
        <taxon>Drosophilidae</taxon>
        <taxon>Drosophila</taxon>
        <taxon>Sophophora</taxon>
    </lineage>
</organism>
<dbReference type="OrthoDB" id="7802791at2759"/>
<accession>B4G9Z2</accession>
<dbReference type="HOGENOM" id="CLU_1112319_0_0_1"/>
<dbReference type="OMA" id="RDIFGCN"/>
<keyword evidence="2" id="KW-1185">Reference proteome</keyword>
<proteinExistence type="predicted"/>
<dbReference type="AlphaFoldDB" id="B4G9Z2"/>
<name>B4G9Z2_DROPE</name>
<dbReference type="EMBL" id="CH479181">
    <property type="protein sequence ID" value="EDW31744.1"/>
    <property type="molecule type" value="Genomic_DNA"/>
</dbReference>
<protein>
    <submittedName>
        <fullName evidence="1">GL10791</fullName>
    </submittedName>
</protein>
<sequence>MNGACHPVRRVYQQQEQQQQREQVPMPVFVLPLRDIRAFRAIRSNTCTPGVHVWRPLIALAETIAITFLHVGPKRALCSTKCHDISSRSPHGLARLWKRDKGTQGDTVASKKCVDARDIFSCNLQSDFVPQNGCNAPHRRHCDAKFQFAGCISSRIKLIPPDGSSLSLLNSRDSSLITSNNPIINDLVKPMSLELSTAVQLIAKTRRQRMQELFDQEYEWEQEELSRLGLSRINDTYNCCTPDGLRKVKL</sequence>